<accession>A0ABN2SZ19</accession>
<keyword evidence="2" id="KW-1133">Transmembrane helix</keyword>
<dbReference type="EMBL" id="BAAANN010000082">
    <property type="protein sequence ID" value="GAA1994539.1"/>
    <property type="molecule type" value="Genomic_DNA"/>
</dbReference>
<keyword evidence="2" id="KW-0472">Membrane</keyword>
<protein>
    <submittedName>
        <fullName evidence="3">Uncharacterized protein</fullName>
    </submittedName>
</protein>
<keyword evidence="4" id="KW-1185">Reference proteome</keyword>
<keyword evidence="2" id="KW-0812">Transmembrane</keyword>
<sequence>MTSLALITSAAAIAPIACLAMILRFLRHLHTQGGADAMRAGADSLRKCLTAIPGFRARGYNPNRTRHTPNDQLAPTNRTDPRSDTSM</sequence>
<evidence type="ECO:0000313" key="3">
    <source>
        <dbReference type="EMBL" id="GAA1994539.1"/>
    </source>
</evidence>
<reference evidence="3 4" key="1">
    <citation type="journal article" date="2019" name="Int. J. Syst. Evol. Microbiol.">
        <title>The Global Catalogue of Microorganisms (GCM) 10K type strain sequencing project: providing services to taxonomists for standard genome sequencing and annotation.</title>
        <authorList>
            <consortium name="The Broad Institute Genomics Platform"/>
            <consortium name="The Broad Institute Genome Sequencing Center for Infectious Disease"/>
            <person name="Wu L."/>
            <person name="Ma J."/>
        </authorList>
    </citation>
    <scope>NUCLEOTIDE SEQUENCE [LARGE SCALE GENOMIC DNA]</scope>
    <source>
        <strain evidence="3 4">JCM 14545</strain>
    </source>
</reference>
<comment type="caution">
    <text evidence="3">The sequence shown here is derived from an EMBL/GenBank/DDBJ whole genome shotgun (WGS) entry which is preliminary data.</text>
</comment>
<feature type="region of interest" description="Disordered" evidence="1">
    <location>
        <begin position="56"/>
        <end position="87"/>
    </location>
</feature>
<evidence type="ECO:0000256" key="2">
    <source>
        <dbReference type="SAM" id="Phobius"/>
    </source>
</evidence>
<proteinExistence type="predicted"/>
<feature type="transmembrane region" description="Helical" evidence="2">
    <location>
        <begin position="6"/>
        <end position="26"/>
    </location>
</feature>
<gene>
    <name evidence="3" type="ORF">GCM10009754_87340</name>
</gene>
<evidence type="ECO:0000256" key="1">
    <source>
        <dbReference type="SAM" id="MobiDB-lite"/>
    </source>
</evidence>
<name>A0ABN2SZ19_9PSEU</name>
<dbReference type="Proteomes" id="UP001501116">
    <property type="component" value="Unassembled WGS sequence"/>
</dbReference>
<organism evidence="3 4">
    <name type="scientific">Amycolatopsis minnesotensis</name>
    <dbReference type="NCBI Taxonomy" id="337894"/>
    <lineage>
        <taxon>Bacteria</taxon>
        <taxon>Bacillati</taxon>
        <taxon>Actinomycetota</taxon>
        <taxon>Actinomycetes</taxon>
        <taxon>Pseudonocardiales</taxon>
        <taxon>Pseudonocardiaceae</taxon>
        <taxon>Amycolatopsis</taxon>
    </lineage>
</organism>
<evidence type="ECO:0000313" key="4">
    <source>
        <dbReference type="Proteomes" id="UP001501116"/>
    </source>
</evidence>